<evidence type="ECO:0000313" key="1">
    <source>
        <dbReference type="EMBL" id="SFV58895.1"/>
    </source>
</evidence>
<dbReference type="PROSITE" id="PS51257">
    <property type="entry name" value="PROKAR_LIPOPROTEIN"/>
    <property type="match status" value="1"/>
</dbReference>
<dbReference type="EMBL" id="FPHN01000097">
    <property type="protein sequence ID" value="SFV58895.1"/>
    <property type="molecule type" value="Genomic_DNA"/>
</dbReference>
<gene>
    <name evidence="1" type="ORF">MNB_SV-14-1830</name>
</gene>
<accession>A0A1W1BZI5</accession>
<reference evidence="1" key="1">
    <citation type="submission" date="2016-10" db="EMBL/GenBank/DDBJ databases">
        <authorList>
            <person name="de Groot N.N."/>
        </authorList>
    </citation>
    <scope>NUCLEOTIDE SEQUENCE</scope>
</reference>
<organism evidence="1">
    <name type="scientific">hydrothermal vent metagenome</name>
    <dbReference type="NCBI Taxonomy" id="652676"/>
    <lineage>
        <taxon>unclassified sequences</taxon>
        <taxon>metagenomes</taxon>
        <taxon>ecological metagenomes</taxon>
    </lineage>
</organism>
<dbReference type="AlphaFoldDB" id="A0A1W1BZI5"/>
<protein>
    <submittedName>
        <fullName evidence="1">Uncharacterized protein</fullName>
    </submittedName>
</protein>
<proteinExistence type="predicted"/>
<name>A0A1W1BZI5_9ZZZZ</name>
<sequence length="179" mass="20673">MRRNNLLVSSLIGLLFAGCVIVDNSSTPPIVAPKEKLDYIDNLMVEKVYGSDIYREDEDNFIEGLRQELKSSSKVHVAYRSPYRLSVYIDTIHLNEKKKKGKFLGSVQYRYLQDVIAKAKFDLRDRYNHLLLSDRTILNSSMDTGSSRSFRDAKEQAKKDIFKDIGKRVAEKLSKYLKK</sequence>